<accession>A0ABD3RVK2</accession>
<protein>
    <submittedName>
        <fullName evidence="1">Uncharacterized protein</fullName>
    </submittedName>
</protein>
<organism evidence="1 2">
    <name type="scientific">Cyclostephanos tholiformis</name>
    <dbReference type="NCBI Taxonomy" id="382380"/>
    <lineage>
        <taxon>Eukaryota</taxon>
        <taxon>Sar</taxon>
        <taxon>Stramenopiles</taxon>
        <taxon>Ochrophyta</taxon>
        <taxon>Bacillariophyta</taxon>
        <taxon>Coscinodiscophyceae</taxon>
        <taxon>Thalassiosirophycidae</taxon>
        <taxon>Stephanodiscales</taxon>
        <taxon>Stephanodiscaceae</taxon>
        <taxon>Cyclostephanos</taxon>
    </lineage>
</organism>
<keyword evidence="2" id="KW-1185">Reference proteome</keyword>
<dbReference type="EMBL" id="JALLPB020000158">
    <property type="protein sequence ID" value="KAL3816246.1"/>
    <property type="molecule type" value="Genomic_DNA"/>
</dbReference>
<comment type="caution">
    <text evidence="1">The sequence shown here is derived from an EMBL/GenBank/DDBJ whole genome shotgun (WGS) entry which is preliminary data.</text>
</comment>
<evidence type="ECO:0000313" key="1">
    <source>
        <dbReference type="EMBL" id="KAL3816246.1"/>
    </source>
</evidence>
<dbReference type="AlphaFoldDB" id="A0ABD3RVK2"/>
<sequence>MFDPLARGAANFSESKGVPYDLKVGSVVKLVPFFEILAGGGAANFSDSKGVPYDLKVGFVVKLEPFFDPLAGGAVNF</sequence>
<evidence type="ECO:0000313" key="2">
    <source>
        <dbReference type="Proteomes" id="UP001530377"/>
    </source>
</evidence>
<gene>
    <name evidence="1" type="ORF">ACHAXA_002192</name>
</gene>
<dbReference type="Proteomes" id="UP001530377">
    <property type="component" value="Unassembled WGS sequence"/>
</dbReference>
<proteinExistence type="predicted"/>
<reference evidence="1 2" key="1">
    <citation type="submission" date="2024-10" db="EMBL/GenBank/DDBJ databases">
        <title>Updated reference genomes for cyclostephanoid diatoms.</title>
        <authorList>
            <person name="Roberts W.R."/>
            <person name="Alverson A.J."/>
        </authorList>
    </citation>
    <scope>NUCLEOTIDE SEQUENCE [LARGE SCALE GENOMIC DNA]</scope>
    <source>
        <strain evidence="1 2">AJA228-03</strain>
    </source>
</reference>
<name>A0ABD3RVK2_9STRA</name>